<feature type="transmembrane region" description="Helical" evidence="8">
    <location>
        <begin position="212"/>
        <end position="233"/>
    </location>
</feature>
<sequence>MPTRSSFVQHPPWPRQSFSFALFFFAYYGYIGIFSPYASLYFANKGMTAAQIGILMSLMQVMRIFGPNLWGWVADRHQQRVTVLRLTAAAATACFCGMFFGATFAWFFAVMIAVNLFTSAQGPLSEALMLSEMRGDLTHYGRLRLWGSVGFIVTATFGGPVLDRLGVNSLPWMTLALLALVLVAALRMEETVHPATHQAAPSVFALLRRREVIAFFCSTFLMIAAHASLYVFYSLYLARIGYSNTLIGFMWSLGVIVEIVFFYYQAPLFRRFGVRRLMLASLLIAVARFLLIGFGAESLLLLLIAQVMHAATFGVHHSASVVTLQRWFAGPLQASGQALYTSISYGLGGTLGGLILGVFWETFGPQTVYLLAAAFSLAGAGAATLSYRWLLNNKEKK</sequence>
<feature type="transmembrane region" description="Helical" evidence="8">
    <location>
        <begin position="145"/>
        <end position="163"/>
    </location>
</feature>
<feature type="transmembrane region" description="Helical" evidence="8">
    <location>
        <begin position="49"/>
        <end position="70"/>
    </location>
</feature>
<feature type="transmembrane region" description="Helical" evidence="8">
    <location>
        <begin position="169"/>
        <end position="186"/>
    </location>
</feature>
<dbReference type="Pfam" id="PF12832">
    <property type="entry name" value="MFS_1_like"/>
    <property type="match status" value="1"/>
</dbReference>
<feature type="transmembrane region" description="Helical" evidence="8">
    <location>
        <begin position="245"/>
        <end position="264"/>
    </location>
</feature>
<dbReference type="InterPro" id="IPR026032">
    <property type="entry name" value="HcaT-like"/>
</dbReference>
<feature type="transmembrane region" description="Helical" evidence="8">
    <location>
        <begin position="369"/>
        <end position="391"/>
    </location>
</feature>
<dbReference type="Gene3D" id="1.20.1250.20">
    <property type="entry name" value="MFS general substrate transporter like domains"/>
    <property type="match status" value="2"/>
</dbReference>
<accession>A0A6B3SLF0</accession>
<dbReference type="PANTHER" id="PTHR23522">
    <property type="entry name" value="BLL5896 PROTEIN"/>
    <property type="match status" value="1"/>
</dbReference>
<comment type="caution">
    <text evidence="10">The sequence shown here is derived from an EMBL/GenBank/DDBJ whole genome shotgun (WGS) entry which is preliminary data.</text>
</comment>
<evidence type="ECO:0000256" key="7">
    <source>
        <dbReference type="ARBA" id="ARBA00023136"/>
    </source>
</evidence>
<dbReference type="GO" id="GO:0015528">
    <property type="term" value="F:lactose:proton symporter activity"/>
    <property type="evidence" value="ECO:0007669"/>
    <property type="project" value="TreeGrafter"/>
</dbReference>
<keyword evidence="5 8" id="KW-0812">Transmembrane</keyword>
<keyword evidence="3" id="KW-1003">Cell membrane</keyword>
<dbReference type="SUPFAM" id="SSF103473">
    <property type="entry name" value="MFS general substrate transporter"/>
    <property type="match status" value="1"/>
</dbReference>
<dbReference type="EMBL" id="JAAIVB010000037">
    <property type="protein sequence ID" value="NEX61621.1"/>
    <property type="molecule type" value="Genomic_DNA"/>
</dbReference>
<dbReference type="PROSITE" id="PS50850">
    <property type="entry name" value="MFS"/>
    <property type="match status" value="1"/>
</dbReference>
<keyword evidence="4" id="KW-0997">Cell inner membrane</keyword>
<dbReference type="InterPro" id="IPR024989">
    <property type="entry name" value="MFS_assoc_dom"/>
</dbReference>
<feature type="transmembrane region" description="Helical" evidence="8">
    <location>
        <begin position="106"/>
        <end position="124"/>
    </location>
</feature>
<organism evidence="10 11">
    <name type="scientific">Noviherbaspirillum galbum</name>
    <dbReference type="NCBI Taxonomy" id="2709383"/>
    <lineage>
        <taxon>Bacteria</taxon>
        <taxon>Pseudomonadati</taxon>
        <taxon>Pseudomonadota</taxon>
        <taxon>Betaproteobacteria</taxon>
        <taxon>Burkholderiales</taxon>
        <taxon>Oxalobacteraceae</taxon>
        <taxon>Noviherbaspirillum</taxon>
    </lineage>
</organism>
<evidence type="ECO:0000259" key="9">
    <source>
        <dbReference type="PROSITE" id="PS50850"/>
    </source>
</evidence>
<feature type="transmembrane region" description="Helical" evidence="8">
    <location>
        <begin position="343"/>
        <end position="363"/>
    </location>
</feature>
<evidence type="ECO:0000256" key="1">
    <source>
        <dbReference type="ARBA" id="ARBA00004429"/>
    </source>
</evidence>
<dbReference type="Proteomes" id="UP000482155">
    <property type="component" value="Unassembled WGS sequence"/>
</dbReference>
<feature type="transmembrane region" description="Helical" evidence="8">
    <location>
        <begin position="20"/>
        <end position="43"/>
    </location>
</feature>
<protein>
    <submittedName>
        <fullName evidence="10">MFS transporter</fullName>
    </submittedName>
</protein>
<evidence type="ECO:0000256" key="6">
    <source>
        <dbReference type="ARBA" id="ARBA00022989"/>
    </source>
</evidence>
<evidence type="ECO:0000256" key="8">
    <source>
        <dbReference type="SAM" id="Phobius"/>
    </source>
</evidence>
<keyword evidence="7 8" id="KW-0472">Membrane</keyword>
<evidence type="ECO:0000256" key="4">
    <source>
        <dbReference type="ARBA" id="ARBA00022519"/>
    </source>
</evidence>
<evidence type="ECO:0000313" key="11">
    <source>
        <dbReference type="Proteomes" id="UP000482155"/>
    </source>
</evidence>
<feature type="domain" description="Major facilitator superfamily (MFS) profile" evidence="9">
    <location>
        <begin position="211"/>
        <end position="397"/>
    </location>
</feature>
<feature type="transmembrane region" description="Helical" evidence="8">
    <location>
        <begin position="276"/>
        <end position="294"/>
    </location>
</feature>
<dbReference type="PIRSF" id="PIRSF004925">
    <property type="entry name" value="HcaT"/>
    <property type="match status" value="1"/>
</dbReference>
<dbReference type="InterPro" id="IPR020846">
    <property type="entry name" value="MFS_dom"/>
</dbReference>
<name>A0A6B3SLF0_9BURK</name>
<keyword evidence="2" id="KW-0813">Transport</keyword>
<keyword evidence="6 8" id="KW-1133">Transmembrane helix</keyword>
<evidence type="ECO:0000256" key="5">
    <source>
        <dbReference type="ARBA" id="ARBA00022692"/>
    </source>
</evidence>
<gene>
    <name evidence="10" type="ORF">G3574_11075</name>
</gene>
<dbReference type="AlphaFoldDB" id="A0A6B3SLF0"/>
<dbReference type="GO" id="GO:0030395">
    <property type="term" value="F:lactose binding"/>
    <property type="evidence" value="ECO:0007669"/>
    <property type="project" value="TreeGrafter"/>
</dbReference>
<evidence type="ECO:0000256" key="3">
    <source>
        <dbReference type="ARBA" id="ARBA00022475"/>
    </source>
</evidence>
<evidence type="ECO:0000313" key="10">
    <source>
        <dbReference type="EMBL" id="NEX61621.1"/>
    </source>
</evidence>
<reference evidence="10 11" key="1">
    <citation type="submission" date="2020-02" db="EMBL/GenBank/DDBJ databases">
        <authorList>
            <person name="Kim M.K."/>
        </authorList>
    </citation>
    <scope>NUCLEOTIDE SEQUENCE [LARGE SCALE GENOMIC DNA]</scope>
    <source>
        <strain evidence="10 11">17J57-3</strain>
    </source>
</reference>
<dbReference type="InterPro" id="IPR036259">
    <property type="entry name" value="MFS_trans_sf"/>
</dbReference>
<dbReference type="PANTHER" id="PTHR23522:SF10">
    <property type="entry name" value="3-PHENYLPROPIONIC ACID TRANSPORTER-RELATED"/>
    <property type="match status" value="1"/>
</dbReference>
<evidence type="ECO:0000256" key="2">
    <source>
        <dbReference type="ARBA" id="ARBA00022448"/>
    </source>
</evidence>
<keyword evidence="11" id="KW-1185">Reference proteome</keyword>
<proteinExistence type="predicted"/>
<dbReference type="GO" id="GO:0005886">
    <property type="term" value="C:plasma membrane"/>
    <property type="evidence" value="ECO:0007669"/>
    <property type="project" value="UniProtKB-SubCell"/>
</dbReference>
<comment type="subcellular location">
    <subcellularLocation>
        <location evidence="1">Cell inner membrane</location>
        <topology evidence="1">Multi-pass membrane protein</topology>
    </subcellularLocation>
</comment>
<dbReference type="NCBIfam" id="NF037955">
    <property type="entry name" value="mfs"/>
    <property type="match status" value="1"/>
</dbReference>